<name>A0A0D2LLS3_HYPSF</name>
<evidence type="ECO:0000259" key="2">
    <source>
        <dbReference type="PROSITE" id="PS51925"/>
    </source>
</evidence>
<dbReference type="EMBL" id="KN817520">
    <property type="protein sequence ID" value="KJA28932.1"/>
    <property type="molecule type" value="Genomic_DNA"/>
</dbReference>
<dbReference type="PANTHER" id="PTHR13844">
    <property type="entry name" value="SWI/SNF-RELATED MATRIX-ASSOCIATED ACTIN-DEPENDENT REGULATOR OF CHROMATIN SUBFAMILY D"/>
    <property type="match status" value="1"/>
</dbReference>
<dbReference type="STRING" id="945553.A0A0D2LLS3"/>
<dbReference type="OMA" id="KVWQYIR"/>
<feature type="compositionally biased region" description="Acidic residues" evidence="1">
    <location>
        <begin position="90"/>
        <end position="104"/>
    </location>
</feature>
<gene>
    <name evidence="3" type="ORF">HYPSUDRAFT_128409</name>
</gene>
<evidence type="ECO:0000256" key="1">
    <source>
        <dbReference type="SAM" id="MobiDB-lite"/>
    </source>
</evidence>
<dbReference type="SMART" id="SM00151">
    <property type="entry name" value="SWIB"/>
    <property type="match status" value="1"/>
</dbReference>
<evidence type="ECO:0000313" key="3">
    <source>
        <dbReference type="EMBL" id="KJA28932.1"/>
    </source>
</evidence>
<dbReference type="SUPFAM" id="SSF47592">
    <property type="entry name" value="SWIB/MDM2 domain"/>
    <property type="match status" value="1"/>
</dbReference>
<dbReference type="InterPro" id="IPR003121">
    <property type="entry name" value="SWIB_MDM2_domain"/>
</dbReference>
<sequence length="272" mass="29317">MAFDFGSLGTPIREILSAPGTDLSTISAKRVRRQLLELVPSLTPEFLRDNKDEVDAVIAGVFEQVSGGEGTEAVAEETPAKSRKRKQEPDDVDEVPEEEDEDEAAASSPPPKKAKKAKNGRELSDAALARKLSSEINGRSTRTGTKGRGAAATSKKGARAKKSAATIDSDDDSDSGPKKKPKKAAGSTGAKGGFAKEFALSEPLAAVLQVDKLSRPQVVKQLWVYIKGHELQNPENKREILCDVSLRAVFGVDKIDMFKMNKVLGQHLHENE</sequence>
<dbReference type="OrthoDB" id="10251073at2759"/>
<dbReference type="Gene3D" id="1.10.245.10">
    <property type="entry name" value="SWIB/MDM2 domain"/>
    <property type="match status" value="1"/>
</dbReference>
<feature type="region of interest" description="Disordered" evidence="1">
    <location>
        <begin position="68"/>
        <end position="190"/>
    </location>
</feature>
<accession>A0A0D2LLS3</accession>
<dbReference type="InterPro" id="IPR036885">
    <property type="entry name" value="SWIB_MDM2_dom_sf"/>
</dbReference>
<dbReference type="CDD" id="cd10567">
    <property type="entry name" value="SWIB-MDM2_like"/>
    <property type="match status" value="1"/>
</dbReference>
<dbReference type="Pfam" id="PF02201">
    <property type="entry name" value="SWIB"/>
    <property type="match status" value="1"/>
</dbReference>
<feature type="compositionally biased region" description="Low complexity" evidence="1">
    <location>
        <begin position="138"/>
        <end position="155"/>
    </location>
</feature>
<dbReference type="PROSITE" id="PS51925">
    <property type="entry name" value="SWIB_MDM2"/>
    <property type="match status" value="1"/>
</dbReference>
<reference evidence="4" key="1">
    <citation type="submission" date="2014-04" db="EMBL/GenBank/DDBJ databases">
        <title>Evolutionary Origins and Diversification of the Mycorrhizal Mutualists.</title>
        <authorList>
            <consortium name="DOE Joint Genome Institute"/>
            <consortium name="Mycorrhizal Genomics Consortium"/>
            <person name="Kohler A."/>
            <person name="Kuo A."/>
            <person name="Nagy L.G."/>
            <person name="Floudas D."/>
            <person name="Copeland A."/>
            <person name="Barry K.W."/>
            <person name="Cichocki N."/>
            <person name="Veneault-Fourrey C."/>
            <person name="LaButti K."/>
            <person name="Lindquist E.A."/>
            <person name="Lipzen A."/>
            <person name="Lundell T."/>
            <person name="Morin E."/>
            <person name="Murat C."/>
            <person name="Riley R."/>
            <person name="Ohm R."/>
            <person name="Sun H."/>
            <person name="Tunlid A."/>
            <person name="Henrissat B."/>
            <person name="Grigoriev I.V."/>
            <person name="Hibbett D.S."/>
            <person name="Martin F."/>
        </authorList>
    </citation>
    <scope>NUCLEOTIDE SEQUENCE [LARGE SCALE GENOMIC DNA]</scope>
    <source>
        <strain evidence="4">FD-334 SS-4</strain>
    </source>
</reference>
<protein>
    <recommendedName>
        <fullName evidence="2">DM2 domain-containing protein</fullName>
    </recommendedName>
</protein>
<dbReference type="Proteomes" id="UP000054270">
    <property type="component" value="Unassembled WGS sequence"/>
</dbReference>
<keyword evidence="4" id="KW-1185">Reference proteome</keyword>
<proteinExistence type="predicted"/>
<organism evidence="3 4">
    <name type="scientific">Hypholoma sublateritium (strain FD-334 SS-4)</name>
    <dbReference type="NCBI Taxonomy" id="945553"/>
    <lineage>
        <taxon>Eukaryota</taxon>
        <taxon>Fungi</taxon>
        <taxon>Dikarya</taxon>
        <taxon>Basidiomycota</taxon>
        <taxon>Agaricomycotina</taxon>
        <taxon>Agaricomycetes</taxon>
        <taxon>Agaricomycetidae</taxon>
        <taxon>Agaricales</taxon>
        <taxon>Agaricineae</taxon>
        <taxon>Strophariaceae</taxon>
        <taxon>Hypholoma</taxon>
    </lineage>
</organism>
<evidence type="ECO:0000313" key="4">
    <source>
        <dbReference type="Proteomes" id="UP000054270"/>
    </source>
</evidence>
<dbReference type="AlphaFoldDB" id="A0A0D2LLS3"/>
<feature type="domain" description="DM2" evidence="2">
    <location>
        <begin position="193"/>
        <end position="270"/>
    </location>
</feature>
<dbReference type="InterPro" id="IPR019835">
    <property type="entry name" value="SWIB_domain"/>
</dbReference>